<feature type="compositionally biased region" description="Pro residues" evidence="2">
    <location>
        <begin position="348"/>
        <end position="365"/>
    </location>
</feature>
<feature type="coiled-coil region" evidence="1">
    <location>
        <begin position="134"/>
        <end position="161"/>
    </location>
</feature>
<feature type="compositionally biased region" description="Low complexity" evidence="2">
    <location>
        <begin position="1"/>
        <end position="16"/>
    </location>
</feature>
<feature type="compositionally biased region" description="Low complexity" evidence="2">
    <location>
        <begin position="72"/>
        <end position="84"/>
    </location>
</feature>
<reference evidence="3 4" key="1">
    <citation type="journal article" date="2012" name="Science">
        <title>The Paleozoic origin of enzymatic lignin decomposition reconstructed from 31 fungal genomes.</title>
        <authorList>
            <person name="Floudas D."/>
            <person name="Binder M."/>
            <person name="Riley R."/>
            <person name="Barry K."/>
            <person name="Blanchette R.A."/>
            <person name="Henrissat B."/>
            <person name="Martinez A.T."/>
            <person name="Otillar R."/>
            <person name="Spatafora J.W."/>
            <person name="Yadav J.S."/>
            <person name="Aerts A."/>
            <person name="Benoit I."/>
            <person name="Boyd A."/>
            <person name="Carlson A."/>
            <person name="Copeland A."/>
            <person name="Coutinho P.M."/>
            <person name="de Vries R.P."/>
            <person name="Ferreira P."/>
            <person name="Findley K."/>
            <person name="Foster B."/>
            <person name="Gaskell J."/>
            <person name="Glotzer D."/>
            <person name="Gorecki P."/>
            <person name="Heitman J."/>
            <person name="Hesse C."/>
            <person name="Hori C."/>
            <person name="Igarashi K."/>
            <person name="Jurgens J.A."/>
            <person name="Kallen N."/>
            <person name="Kersten P."/>
            <person name="Kohler A."/>
            <person name="Kuees U."/>
            <person name="Kumar T.K.A."/>
            <person name="Kuo A."/>
            <person name="LaButti K."/>
            <person name="Larrondo L.F."/>
            <person name="Lindquist E."/>
            <person name="Ling A."/>
            <person name="Lombard V."/>
            <person name="Lucas S."/>
            <person name="Lundell T."/>
            <person name="Martin R."/>
            <person name="McLaughlin D.J."/>
            <person name="Morgenstern I."/>
            <person name="Morin E."/>
            <person name="Murat C."/>
            <person name="Nagy L.G."/>
            <person name="Nolan M."/>
            <person name="Ohm R.A."/>
            <person name="Patyshakuliyeva A."/>
            <person name="Rokas A."/>
            <person name="Ruiz-Duenas F.J."/>
            <person name="Sabat G."/>
            <person name="Salamov A."/>
            <person name="Samejima M."/>
            <person name="Schmutz J."/>
            <person name="Slot J.C."/>
            <person name="St John F."/>
            <person name="Stenlid J."/>
            <person name="Sun H."/>
            <person name="Sun S."/>
            <person name="Syed K."/>
            <person name="Tsang A."/>
            <person name="Wiebenga A."/>
            <person name="Young D."/>
            <person name="Pisabarro A."/>
            <person name="Eastwood D.C."/>
            <person name="Martin F."/>
            <person name="Cullen D."/>
            <person name="Grigoriev I.V."/>
            <person name="Hibbett D.S."/>
        </authorList>
    </citation>
    <scope>NUCLEOTIDE SEQUENCE [LARGE SCALE GENOMIC DNA]</scope>
    <source>
        <strain evidence="3 4">ATCC 11539</strain>
    </source>
</reference>
<dbReference type="HOGENOM" id="CLU_021799_1_0_1"/>
<sequence length="423" mass="44430">MLTVAPSSPFHSPSSSAMDAAVSPFQSRPLRTVAGPKPLHLASPSTPISKYNSGPVTAPLTPISPAPKSARRQSSISYFSSNNVSEREQESPSLSRSRSVGVGQKGDRRSTGSLVQDRGPLTLVEKHADLLHFIAQKESKCLELRSALAKEEEELVALKRKWERIVHRGLQRASLPPSSPASPLAEGPASPALRRGHSLRESTSSTSTYATTATTSSGSNRLSQSSASSLGEVDEDNTVTLSYPSAKTLRRRSKEHPASPNTPNTPSTASNSKPKHSKRASVSLNAGALPPPSIPGIATLWAGSVGSVGKRWEEIQRGETFTKSQRRASTLLSDVFAALASPSSPASSFPPPASPVPPSPLPPSQLPSSVSRSTSGTSTSLLDDDGDGVGAGLGSVMTPDTKPAVKSVVSAGKKLEDEEEWNW</sequence>
<dbReference type="AlphaFoldDB" id="S7RL97"/>
<feature type="compositionally biased region" description="Low complexity" evidence="2">
    <location>
        <begin position="202"/>
        <end position="229"/>
    </location>
</feature>
<dbReference type="Proteomes" id="UP000030669">
    <property type="component" value="Unassembled WGS sequence"/>
</dbReference>
<feature type="compositionally biased region" description="Low complexity" evidence="2">
    <location>
        <begin position="366"/>
        <end position="381"/>
    </location>
</feature>
<dbReference type="RefSeq" id="XP_007867783.1">
    <property type="nucleotide sequence ID" value="XM_007869592.1"/>
</dbReference>
<dbReference type="eggNOG" id="ENOG502SPVJ">
    <property type="taxonomic scope" value="Eukaryota"/>
</dbReference>
<dbReference type="KEGG" id="gtr:GLOTRDRAFT_116917"/>
<feature type="compositionally biased region" description="Polar residues" evidence="2">
    <location>
        <begin position="43"/>
        <end position="55"/>
    </location>
</feature>
<keyword evidence="1" id="KW-0175">Coiled coil</keyword>
<name>S7RL97_GLOTA</name>
<dbReference type="OMA" id="WMGSVGT"/>
<evidence type="ECO:0000256" key="2">
    <source>
        <dbReference type="SAM" id="MobiDB-lite"/>
    </source>
</evidence>
<evidence type="ECO:0000313" key="4">
    <source>
        <dbReference type="Proteomes" id="UP000030669"/>
    </source>
</evidence>
<organism evidence="3 4">
    <name type="scientific">Gloeophyllum trabeum (strain ATCC 11539 / FP-39264 / Madison 617)</name>
    <name type="common">Brown rot fungus</name>
    <dbReference type="NCBI Taxonomy" id="670483"/>
    <lineage>
        <taxon>Eukaryota</taxon>
        <taxon>Fungi</taxon>
        <taxon>Dikarya</taxon>
        <taxon>Basidiomycota</taxon>
        <taxon>Agaricomycotina</taxon>
        <taxon>Agaricomycetes</taxon>
        <taxon>Gloeophyllales</taxon>
        <taxon>Gloeophyllaceae</taxon>
        <taxon>Gloeophyllum</taxon>
    </lineage>
</organism>
<feature type="compositionally biased region" description="Low complexity" evidence="2">
    <location>
        <begin position="258"/>
        <end position="272"/>
    </location>
</feature>
<feature type="compositionally biased region" description="Low complexity" evidence="2">
    <location>
        <begin position="173"/>
        <end position="193"/>
    </location>
</feature>
<keyword evidence="4" id="KW-1185">Reference proteome</keyword>
<feature type="region of interest" description="Disordered" evidence="2">
    <location>
        <begin position="170"/>
        <end position="299"/>
    </location>
</feature>
<proteinExistence type="predicted"/>
<evidence type="ECO:0000313" key="3">
    <source>
        <dbReference type="EMBL" id="EPQ53439.1"/>
    </source>
</evidence>
<accession>S7RL97</accession>
<feature type="region of interest" description="Disordered" evidence="2">
    <location>
        <begin position="340"/>
        <end position="423"/>
    </location>
</feature>
<feature type="region of interest" description="Disordered" evidence="2">
    <location>
        <begin position="1"/>
        <end position="120"/>
    </location>
</feature>
<protein>
    <submittedName>
        <fullName evidence="3">Uncharacterized protein</fullName>
    </submittedName>
</protein>
<gene>
    <name evidence="3" type="ORF">GLOTRDRAFT_116917</name>
</gene>
<dbReference type="OrthoDB" id="3270513at2759"/>
<dbReference type="EMBL" id="KB469305">
    <property type="protein sequence ID" value="EPQ53439.1"/>
    <property type="molecule type" value="Genomic_DNA"/>
</dbReference>
<dbReference type="GeneID" id="19300258"/>
<evidence type="ECO:0000256" key="1">
    <source>
        <dbReference type="SAM" id="Coils"/>
    </source>
</evidence>